<dbReference type="RefSeq" id="WP_182838002.1">
    <property type="nucleotide sequence ID" value="NZ_BAAABQ010000029.1"/>
</dbReference>
<comment type="caution">
    <text evidence="1">The sequence shown here is derived from an EMBL/GenBank/DDBJ whole genome shotgun (WGS) entry which is preliminary data.</text>
</comment>
<organism evidence="1 2">
    <name type="scientific">Kutzneria viridogrisea</name>
    <dbReference type="NCBI Taxonomy" id="47990"/>
    <lineage>
        <taxon>Bacteria</taxon>
        <taxon>Bacillati</taxon>
        <taxon>Actinomycetota</taxon>
        <taxon>Actinomycetes</taxon>
        <taxon>Pseudonocardiales</taxon>
        <taxon>Pseudonocardiaceae</taxon>
        <taxon>Kutzneria</taxon>
    </lineage>
</organism>
<proteinExistence type="predicted"/>
<accession>A0ABR6BIQ4</accession>
<evidence type="ECO:0000313" key="2">
    <source>
        <dbReference type="Proteomes" id="UP000517916"/>
    </source>
</evidence>
<dbReference type="Proteomes" id="UP000517916">
    <property type="component" value="Unassembled WGS sequence"/>
</dbReference>
<dbReference type="EMBL" id="JACJID010000003">
    <property type="protein sequence ID" value="MBA8926777.1"/>
    <property type="molecule type" value="Genomic_DNA"/>
</dbReference>
<name>A0ABR6BIQ4_9PSEU</name>
<gene>
    <name evidence="1" type="ORF">BC739_003983</name>
</gene>
<evidence type="ECO:0000313" key="1">
    <source>
        <dbReference type="EMBL" id="MBA8926777.1"/>
    </source>
</evidence>
<protein>
    <submittedName>
        <fullName evidence="1">Uncharacterized protein</fullName>
    </submittedName>
</protein>
<keyword evidence="2" id="KW-1185">Reference proteome</keyword>
<sequence>MPSDEIATESVLVAVRFGDGTVDGDRAWADIDIEMFRSAVQWRTFRWYHGQRRHSGSYWCVPTSDHVIYESRLELARLLFADFDKSVRHIASQPF</sequence>
<reference evidence="1 2" key="1">
    <citation type="submission" date="2020-08" db="EMBL/GenBank/DDBJ databases">
        <title>Genomic Encyclopedia of Archaeal and Bacterial Type Strains, Phase II (KMG-II): from individual species to whole genera.</title>
        <authorList>
            <person name="Goeker M."/>
        </authorList>
    </citation>
    <scope>NUCLEOTIDE SEQUENCE [LARGE SCALE GENOMIC DNA]</scope>
    <source>
        <strain evidence="1 2">DSM 43850</strain>
    </source>
</reference>